<keyword evidence="2" id="KW-1185">Reference proteome</keyword>
<dbReference type="PROSITE" id="PS51257">
    <property type="entry name" value="PROKAR_LIPOPROTEIN"/>
    <property type="match status" value="1"/>
</dbReference>
<reference evidence="1 2" key="1">
    <citation type="submission" date="2020-08" db="EMBL/GenBank/DDBJ databases">
        <title>Genomic Encyclopedia of Type Strains, Phase IV (KMG-IV): sequencing the most valuable type-strain genomes for metagenomic binning, comparative biology and taxonomic classification.</title>
        <authorList>
            <person name="Goeker M."/>
        </authorList>
    </citation>
    <scope>NUCLEOTIDE SEQUENCE [LARGE SCALE GENOMIC DNA]</scope>
    <source>
        <strain evidence="1 2">DSM 103725</strain>
    </source>
</reference>
<proteinExistence type="predicted"/>
<dbReference type="AlphaFoldDB" id="A0A7X0H6I3"/>
<dbReference type="RefSeq" id="WP_184676060.1">
    <property type="nucleotide sequence ID" value="NZ_JACHGY010000001.1"/>
</dbReference>
<organism evidence="1 2">
    <name type="scientific">Algisphaera agarilytica</name>
    <dbReference type="NCBI Taxonomy" id="1385975"/>
    <lineage>
        <taxon>Bacteria</taxon>
        <taxon>Pseudomonadati</taxon>
        <taxon>Planctomycetota</taxon>
        <taxon>Phycisphaerae</taxon>
        <taxon>Phycisphaerales</taxon>
        <taxon>Phycisphaeraceae</taxon>
        <taxon>Algisphaera</taxon>
    </lineage>
</organism>
<name>A0A7X0H6I3_9BACT</name>
<gene>
    <name evidence="1" type="ORF">HNQ40_000500</name>
</gene>
<dbReference type="EMBL" id="JACHGY010000001">
    <property type="protein sequence ID" value="MBB6428694.1"/>
    <property type="molecule type" value="Genomic_DNA"/>
</dbReference>
<dbReference type="Proteomes" id="UP000541810">
    <property type="component" value="Unassembled WGS sequence"/>
</dbReference>
<evidence type="ECO:0000313" key="1">
    <source>
        <dbReference type="EMBL" id="MBB6428694.1"/>
    </source>
</evidence>
<accession>A0A7X0H6I3</accession>
<protein>
    <submittedName>
        <fullName evidence="1">Uncharacterized protein</fullName>
    </submittedName>
</protein>
<comment type="caution">
    <text evidence="1">The sequence shown here is derived from an EMBL/GenBank/DDBJ whole genome shotgun (WGS) entry which is preliminary data.</text>
</comment>
<sequence>MPYLLPRTHRTTPRPSRAGLVTLLMLPLLLSGCNFIAWGAAASRPDDEATVEVAAEYLDLVDKRVAVMVSADEYTLFRFPRATDNVGQSVGNAIHANVENAVVSIPREVARYQRKNPYWITSRPSRLIADLGVDRLVVIDLNEYRTNEEGNSSVWRGVIDGTVTVYEADGEDPDNATFQRPVRAEYPEGGTFGLVSADADQHKIEAAALQRFTLRAAGLFYDHEDVPR</sequence>
<evidence type="ECO:0000313" key="2">
    <source>
        <dbReference type="Proteomes" id="UP000541810"/>
    </source>
</evidence>